<keyword evidence="5" id="KW-0671">Queuosine biosynthesis</keyword>
<protein>
    <recommendedName>
        <fullName evidence="3 5">6-carboxy-5,6,7,8-tetrahydropterin synthase</fullName>
        <ecNumber evidence="5">4.-.-.-</ecNumber>
    </recommendedName>
</protein>
<evidence type="ECO:0000256" key="1">
    <source>
        <dbReference type="ARBA" id="ARBA00005061"/>
    </source>
</evidence>
<dbReference type="EMBL" id="CP020991">
    <property type="protein sequence ID" value="AUO20177.1"/>
    <property type="molecule type" value="Genomic_DNA"/>
</dbReference>
<evidence type="ECO:0000256" key="4">
    <source>
        <dbReference type="ARBA" id="ARBA00048807"/>
    </source>
</evidence>
<dbReference type="Pfam" id="PF01242">
    <property type="entry name" value="PTPS"/>
    <property type="match status" value="1"/>
</dbReference>
<evidence type="ECO:0000256" key="5">
    <source>
        <dbReference type="PIRNR" id="PIRNR006113"/>
    </source>
</evidence>
<evidence type="ECO:0000313" key="9">
    <source>
        <dbReference type="Proteomes" id="UP000235589"/>
    </source>
</evidence>
<dbReference type="Gene3D" id="3.30.479.10">
    <property type="entry name" value="6-pyruvoyl tetrahydropterin synthase/QueD"/>
    <property type="match status" value="1"/>
</dbReference>
<keyword evidence="5" id="KW-0456">Lyase</keyword>
<comment type="cofactor">
    <cofactor evidence="5 7">
        <name>Zn(2+)</name>
        <dbReference type="ChEBI" id="CHEBI:29105"/>
    </cofactor>
    <text evidence="5 7">Binds 1 zinc ion per subunit.</text>
</comment>
<evidence type="ECO:0000256" key="7">
    <source>
        <dbReference type="PIRSR" id="PIRSR006113-2"/>
    </source>
</evidence>
<sequence length="140" mass="16217">MYTVSCETHFDSAHFLLGYKGGCKNIHGHRWVVSASVSSETLIEEGGNRGMVIDFNEVKPVLNELVECFDHRLVVERDTLRSTTMLMLEEEEFEVAEVDFRPTVENFSKYFYDELKKRGVPVSKVRVYETPESYAEYCED</sequence>
<dbReference type="EC" id="4.-.-.-" evidence="5"/>
<dbReference type="GO" id="GO:0046872">
    <property type="term" value="F:metal ion binding"/>
    <property type="evidence" value="ECO:0007669"/>
    <property type="project" value="UniProtKB-KW"/>
</dbReference>
<evidence type="ECO:0000256" key="3">
    <source>
        <dbReference type="ARBA" id="ARBA00018141"/>
    </source>
</evidence>
<feature type="binding site" evidence="7">
    <location>
        <position position="14"/>
    </location>
    <ligand>
        <name>Zn(2+)</name>
        <dbReference type="ChEBI" id="CHEBI:29105"/>
    </ligand>
</feature>
<dbReference type="PIRSF" id="PIRSF006113">
    <property type="entry name" value="PTP_synth"/>
    <property type="match status" value="1"/>
</dbReference>
<keyword evidence="5 7" id="KW-0479">Metal-binding</keyword>
<comment type="similarity">
    <text evidence="2 5">Belongs to the PTPS family. QueD subfamily.</text>
</comment>
<dbReference type="AlphaFoldDB" id="A0A2K9P4I6"/>
<accession>A0A2K9P4I6</accession>
<comment type="catalytic activity">
    <reaction evidence="4 5">
        <text>7,8-dihydroneopterin 3'-triphosphate + H2O = 6-carboxy-5,6,7,8-tetrahydropterin + triphosphate + acetaldehyde + 2 H(+)</text>
        <dbReference type="Rhea" id="RHEA:27966"/>
        <dbReference type="ChEBI" id="CHEBI:15343"/>
        <dbReference type="ChEBI" id="CHEBI:15377"/>
        <dbReference type="ChEBI" id="CHEBI:15378"/>
        <dbReference type="ChEBI" id="CHEBI:18036"/>
        <dbReference type="ChEBI" id="CHEBI:58462"/>
        <dbReference type="ChEBI" id="CHEBI:61032"/>
        <dbReference type="EC" id="4.1.2.50"/>
    </reaction>
</comment>
<keyword evidence="9" id="KW-1185">Reference proteome</keyword>
<dbReference type="SUPFAM" id="SSF55620">
    <property type="entry name" value="Tetrahydrobiopterin biosynthesis enzymes-like"/>
    <property type="match status" value="1"/>
</dbReference>
<name>A0A2K9P4I6_9FIRM</name>
<organism evidence="8 9">
    <name type="scientific">Monoglobus pectinilyticus</name>
    <dbReference type="NCBI Taxonomy" id="1981510"/>
    <lineage>
        <taxon>Bacteria</taxon>
        <taxon>Bacillati</taxon>
        <taxon>Bacillota</taxon>
        <taxon>Clostridia</taxon>
        <taxon>Monoglobales</taxon>
        <taxon>Monoglobaceae</taxon>
        <taxon>Monoglobus</taxon>
    </lineage>
</organism>
<dbReference type="PANTHER" id="PTHR12589:SF8">
    <property type="entry name" value="6-CARBOXY-5,6,7,8-TETRAHYDROPTERIN SYNTHASE"/>
    <property type="match status" value="1"/>
</dbReference>
<dbReference type="PANTHER" id="PTHR12589">
    <property type="entry name" value="PYRUVOYL TETRAHYDROBIOPTERIN SYNTHASE"/>
    <property type="match status" value="1"/>
</dbReference>
<proteinExistence type="inferred from homology"/>
<dbReference type="GO" id="GO:0070497">
    <property type="term" value="F:6-carboxytetrahydropterin synthase activity"/>
    <property type="evidence" value="ECO:0007669"/>
    <property type="project" value="UniProtKB-EC"/>
</dbReference>
<evidence type="ECO:0000256" key="2">
    <source>
        <dbReference type="ARBA" id="ARBA00008900"/>
    </source>
</evidence>
<feature type="active site" description="Proton acceptor" evidence="6">
    <location>
        <position position="23"/>
    </location>
</feature>
<reference evidence="8 9" key="1">
    <citation type="submission" date="2017-04" db="EMBL/GenBank/DDBJ databases">
        <title>Monoglobus pectinilyticus 14 draft genome.</title>
        <authorList>
            <person name="Kim C."/>
            <person name="Rosendale D.I."/>
            <person name="Kelly W.J."/>
            <person name="Tannock G.W."/>
            <person name="Patchett M.L."/>
            <person name="Jordens J.Z."/>
        </authorList>
    </citation>
    <scope>NUCLEOTIDE SEQUENCE [LARGE SCALE GENOMIC DNA]</scope>
    <source>
        <strain evidence="8 9">14</strain>
    </source>
</reference>
<gene>
    <name evidence="8" type="ORF">B9O19_02034</name>
</gene>
<dbReference type="InterPro" id="IPR007115">
    <property type="entry name" value="6-PTP_synth/QueD"/>
</dbReference>
<dbReference type="UniPathway" id="UPA00391"/>
<feature type="binding site" evidence="7">
    <location>
        <position position="29"/>
    </location>
    <ligand>
        <name>Zn(2+)</name>
        <dbReference type="ChEBI" id="CHEBI:29105"/>
    </ligand>
</feature>
<dbReference type="InterPro" id="IPR038418">
    <property type="entry name" value="6-PTP_synth/QueD_sf"/>
</dbReference>
<feature type="binding site" evidence="7">
    <location>
        <position position="27"/>
    </location>
    <ligand>
        <name>Zn(2+)</name>
        <dbReference type="ChEBI" id="CHEBI:29105"/>
    </ligand>
</feature>
<dbReference type="Proteomes" id="UP000235589">
    <property type="component" value="Chromosome"/>
</dbReference>
<feature type="active site" description="Charge relay system" evidence="6">
    <location>
        <position position="71"/>
    </location>
</feature>
<dbReference type="GeneID" id="98063408"/>
<comment type="pathway">
    <text evidence="1 5">Purine metabolism; 7-cyano-7-deazaguanine biosynthesis.</text>
</comment>
<dbReference type="OrthoDB" id="9804698at2"/>
<dbReference type="GO" id="GO:0008616">
    <property type="term" value="P:tRNA queuosine(34) biosynthetic process"/>
    <property type="evidence" value="ECO:0007669"/>
    <property type="project" value="UniProtKB-KW"/>
</dbReference>
<evidence type="ECO:0000313" key="8">
    <source>
        <dbReference type="EMBL" id="AUO20177.1"/>
    </source>
</evidence>
<feature type="active site" description="Charge relay system" evidence="6">
    <location>
        <position position="129"/>
    </location>
</feature>
<dbReference type="KEGG" id="mpec:B9O19_02034"/>
<keyword evidence="5 7" id="KW-0862">Zinc</keyword>
<dbReference type="RefSeq" id="WP_102366310.1">
    <property type="nucleotide sequence ID" value="NZ_CP020991.1"/>
</dbReference>
<evidence type="ECO:0000256" key="6">
    <source>
        <dbReference type="PIRSR" id="PIRSR006113-1"/>
    </source>
</evidence>